<dbReference type="GO" id="GO:0012505">
    <property type="term" value="C:endomembrane system"/>
    <property type="evidence" value="ECO:0007669"/>
    <property type="project" value="TreeGrafter"/>
</dbReference>
<keyword evidence="4" id="KW-1185">Reference proteome</keyword>
<dbReference type="Proteomes" id="UP001258017">
    <property type="component" value="Unassembled WGS sequence"/>
</dbReference>
<organism evidence="3 4">
    <name type="scientific">Odynerus spinipes</name>
    <dbReference type="NCBI Taxonomy" id="1348599"/>
    <lineage>
        <taxon>Eukaryota</taxon>
        <taxon>Metazoa</taxon>
        <taxon>Ecdysozoa</taxon>
        <taxon>Arthropoda</taxon>
        <taxon>Hexapoda</taxon>
        <taxon>Insecta</taxon>
        <taxon>Pterygota</taxon>
        <taxon>Neoptera</taxon>
        <taxon>Endopterygota</taxon>
        <taxon>Hymenoptera</taxon>
        <taxon>Apocrita</taxon>
        <taxon>Aculeata</taxon>
        <taxon>Vespoidea</taxon>
        <taxon>Vespidae</taxon>
        <taxon>Eumeninae</taxon>
        <taxon>Odynerus</taxon>
    </lineage>
</organism>
<evidence type="ECO:0000256" key="1">
    <source>
        <dbReference type="PIRSR" id="PIRSR001221-1"/>
    </source>
</evidence>
<name>A0AAD9VTZ2_9HYME</name>
<gene>
    <name evidence="3" type="ORF">KPH14_011738</name>
</gene>
<comment type="caution">
    <text evidence="3">The sequence shown here is derived from an EMBL/GenBank/DDBJ whole genome shotgun (WGS) entry which is preliminary data.</text>
</comment>
<sequence length="539" mass="60206">MFLDLRPNYMEMLDTIVNCIVKVALTLLRCIMYPVIRIQIKKRQYCPPIRNEILLSSATELSQRIRRKEISSEEVISAFITRCKEVNPVVNAIVEDRFEAALQEAREIDLFLKTTTRNEEDIARGTPLLGLPITVKESIAVKGLSYAVGVKIEKNRKATDDADVVKRVRKAGGVPILVSNTPELCMFWESANNVTGKTLNPYDTRRTPGGSSGGEAALLSSGASLLSLASDVGGSARLPAMFCGVFGHKPSPNWVSSVGHRPNSTDNAWNTVFSVSPMARYAIDLPLLLKAISQSTECTERLNQEVDLRHVKFFYVEDIDSSPLTSTVGFEIKLAIHNLVKHVETTYGSSIQKVNLKDLKYAIKMSSISLLELNKVETVFNLGDGTKPWKNFFIILFQRLCFLSSHTWPPIMYGILKKLYQLLPKSYKENMQTKHDGLRKELKEILGNDGVLIYPSFCSVAHYHFETYYKLLDVCYLLIFNTLSLPATQCTMGLNKNGLPVGLQVIANNGCDHLSLAVAKEVERRFGGWQQPPSSSETT</sequence>
<dbReference type="InterPro" id="IPR052739">
    <property type="entry name" value="FAAH2"/>
</dbReference>
<dbReference type="PANTHER" id="PTHR43372">
    <property type="entry name" value="FATTY-ACID AMIDE HYDROLASE"/>
    <property type="match status" value="1"/>
</dbReference>
<dbReference type="InterPro" id="IPR036928">
    <property type="entry name" value="AS_sf"/>
</dbReference>
<evidence type="ECO:0000313" key="3">
    <source>
        <dbReference type="EMBL" id="KAK2586699.1"/>
    </source>
</evidence>
<protein>
    <recommendedName>
        <fullName evidence="2">Amidase domain-containing protein</fullName>
    </recommendedName>
</protein>
<proteinExistence type="predicted"/>
<evidence type="ECO:0000313" key="4">
    <source>
        <dbReference type="Proteomes" id="UP001258017"/>
    </source>
</evidence>
<dbReference type="Gene3D" id="3.90.1300.10">
    <property type="entry name" value="Amidase signature (AS) domain"/>
    <property type="match status" value="1"/>
</dbReference>
<dbReference type="PANTHER" id="PTHR43372:SF2">
    <property type="entry name" value="IP13792P"/>
    <property type="match status" value="1"/>
</dbReference>
<dbReference type="InterPro" id="IPR023631">
    <property type="entry name" value="Amidase_dom"/>
</dbReference>
<feature type="active site" description="Charge relay system" evidence="1">
    <location>
        <position position="136"/>
    </location>
</feature>
<dbReference type="AlphaFoldDB" id="A0AAD9VTZ2"/>
<feature type="domain" description="Amidase" evidence="2">
    <location>
        <begin position="74"/>
        <end position="514"/>
    </location>
</feature>
<evidence type="ECO:0000259" key="2">
    <source>
        <dbReference type="Pfam" id="PF01425"/>
    </source>
</evidence>
<reference evidence="3" key="2">
    <citation type="journal article" date="2023" name="Commun. Biol.">
        <title>Intrasexual cuticular hydrocarbon dimorphism in a wasp sheds light on hydrocarbon biosynthesis genes in Hymenoptera.</title>
        <authorList>
            <person name="Moris V.C."/>
            <person name="Podsiadlowski L."/>
            <person name="Martin S."/>
            <person name="Oeyen J.P."/>
            <person name="Donath A."/>
            <person name="Petersen M."/>
            <person name="Wilbrandt J."/>
            <person name="Misof B."/>
            <person name="Liedtke D."/>
            <person name="Thamm M."/>
            <person name="Scheiner R."/>
            <person name="Schmitt T."/>
            <person name="Niehuis O."/>
        </authorList>
    </citation>
    <scope>NUCLEOTIDE SEQUENCE</scope>
    <source>
        <strain evidence="3">GBR_01_08_01A</strain>
    </source>
</reference>
<dbReference type="EMBL" id="JAIFRP010000011">
    <property type="protein sequence ID" value="KAK2586699.1"/>
    <property type="molecule type" value="Genomic_DNA"/>
</dbReference>
<accession>A0AAD9VTZ2</accession>
<dbReference type="Pfam" id="PF01425">
    <property type="entry name" value="Amidase"/>
    <property type="match status" value="1"/>
</dbReference>
<dbReference type="SUPFAM" id="SSF75304">
    <property type="entry name" value="Amidase signature (AS) enzymes"/>
    <property type="match status" value="1"/>
</dbReference>
<feature type="active site" description="Charge relay system" evidence="1">
    <location>
        <position position="211"/>
    </location>
</feature>
<dbReference type="PIRSF" id="PIRSF001221">
    <property type="entry name" value="Amidase_fungi"/>
    <property type="match status" value="1"/>
</dbReference>
<feature type="active site" description="Acyl-ester intermediate" evidence="1">
    <location>
        <position position="235"/>
    </location>
</feature>
<reference evidence="3" key="1">
    <citation type="submission" date="2021-08" db="EMBL/GenBank/DDBJ databases">
        <authorList>
            <person name="Misof B."/>
            <person name="Oliver O."/>
            <person name="Podsiadlowski L."/>
            <person name="Donath A."/>
            <person name="Peters R."/>
            <person name="Mayer C."/>
            <person name="Rust J."/>
            <person name="Gunkel S."/>
            <person name="Lesny P."/>
            <person name="Martin S."/>
            <person name="Oeyen J.P."/>
            <person name="Petersen M."/>
            <person name="Panagiotis P."/>
            <person name="Wilbrandt J."/>
            <person name="Tanja T."/>
        </authorList>
    </citation>
    <scope>NUCLEOTIDE SEQUENCE</scope>
    <source>
        <strain evidence="3">GBR_01_08_01A</strain>
        <tissue evidence="3">Thorax + abdomen</tissue>
    </source>
</reference>